<dbReference type="Proteomes" id="UP000095287">
    <property type="component" value="Unplaced"/>
</dbReference>
<keyword evidence="2" id="KW-1185">Reference proteome</keyword>
<reference evidence="3" key="1">
    <citation type="submission" date="2016-11" db="UniProtKB">
        <authorList>
            <consortium name="WormBaseParasite"/>
        </authorList>
    </citation>
    <scope>IDENTIFICATION</scope>
</reference>
<evidence type="ECO:0000313" key="2">
    <source>
        <dbReference type="Proteomes" id="UP000095287"/>
    </source>
</evidence>
<dbReference type="WBParaSite" id="L893_g32090.t1">
    <property type="protein sequence ID" value="L893_g32090.t1"/>
    <property type="gene ID" value="L893_g32090"/>
</dbReference>
<feature type="coiled-coil region" evidence="1">
    <location>
        <begin position="8"/>
        <end position="42"/>
    </location>
</feature>
<dbReference type="AlphaFoldDB" id="A0A1I8A331"/>
<organism evidence="2 3">
    <name type="scientific">Steinernema glaseri</name>
    <dbReference type="NCBI Taxonomy" id="37863"/>
    <lineage>
        <taxon>Eukaryota</taxon>
        <taxon>Metazoa</taxon>
        <taxon>Ecdysozoa</taxon>
        <taxon>Nematoda</taxon>
        <taxon>Chromadorea</taxon>
        <taxon>Rhabditida</taxon>
        <taxon>Tylenchina</taxon>
        <taxon>Panagrolaimomorpha</taxon>
        <taxon>Strongyloidoidea</taxon>
        <taxon>Steinernematidae</taxon>
        <taxon>Steinernema</taxon>
    </lineage>
</organism>
<keyword evidence="1" id="KW-0175">Coiled coil</keyword>
<protein>
    <submittedName>
        <fullName evidence="3">Transcriptional regulator</fullName>
    </submittedName>
</protein>
<accession>A0A1I8A331</accession>
<proteinExistence type="predicted"/>
<evidence type="ECO:0000313" key="3">
    <source>
        <dbReference type="WBParaSite" id="L893_g32090.t1"/>
    </source>
</evidence>
<name>A0A1I8A331_9BILA</name>
<evidence type="ECO:0000256" key="1">
    <source>
        <dbReference type="SAM" id="Coils"/>
    </source>
</evidence>
<sequence>MQNYANVSQQLKEALKSRSSEIEGLQRKLEMLKERMGNITLDVD</sequence>